<reference evidence="2" key="1">
    <citation type="submission" date="2018-11" db="EMBL/GenBank/DDBJ databases">
        <authorList>
            <consortium name="Pathogen Informatics"/>
        </authorList>
    </citation>
    <scope>NUCLEOTIDE SEQUENCE</scope>
</reference>
<dbReference type="AlphaFoldDB" id="A0A448WG97"/>
<evidence type="ECO:0000256" key="1">
    <source>
        <dbReference type="SAM" id="MobiDB-lite"/>
    </source>
</evidence>
<dbReference type="Proteomes" id="UP000784294">
    <property type="component" value="Unassembled WGS sequence"/>
</dbReference>
<gene>
    <name evidence="2" type="ORF">PXEA_LOCUS4439</name>
</gene>
<organism evidence="2 3">
    <name type="scientific">Protopolystoma xenopodis</name>
    <dbReference type="NCBI Taxonomy" id="117903"/>
    <lineage>
        <taxon>Eukaryota</taxon>
        <taxon>Metazoa</taxon>
        <taxon>Spiralia</taxon>
        <taxon>Lophotrochozoa</taxon>
        <taxon>Platyhelminthes</taxon>
        <taxon>Monogenea</taxon>
        <taxon>Polyopisthocotylea</taxon>
        <taxon>Polystomatidea</taxon>
        <taxon>Polystomatidae</taxon>
        <taxon>Protopolystoma</taxon>
    </lineage>
</organism>
<name>A0A448WG97_9PLAT</name>
<comment type="caution">
    <text evidence="2">The sequence shown here is derived from an EMBL/GenBank/DDBJ whole genome shotgun (WGS) entry which is preliminary data.</text>
</comment>
<accession>A0A448WG97</accession>
<feature type="region of interest" description="Disordered" evidence="1">
    <location>
        <begin position="20"/>
        <end position="57"/>
    </location>
</feature>
<evidence type="ECO:0000313" key="2">
    <source>
        <dbReference type="EMBL" id="VEL10999.1"/>
    </source>
</evidence>
<evidence type="ECO:0000313" key="3">
    <source>
        <dbReference type="Proteomes" id="UP000784294"/>
    </source>
</evidence>
<sequence length="147" mass="14690">MTASLRASTLPLRRLEPAVSVGSTARGPVKAQVASVDDRSSIGEATVNSPAGPEADFRAGPLGDDVCMNVGHCKTATVTTMSCSTSTATPPTTFSGTHLPAVAPASLPEAVVGFSNGSGALLHSHCQPLGLDEFGPAVSTTSSPTEA</sequence>
<protein>
    <submittedName>
        <fullName evidence="2">Uncharacterized protein</fullName>
    </submittedName>
</protein>
<keyword evidence="3" id="KW-1185">Reference proteome</keyword>
<dbReference type="EMBL" id="CAAALY010010552">
    <property type="protein sequence ID" value="VEL10999.1"/>
    <property type="molecule type" value="Genomic_DNA"/>
</dbReference>
<proteinExistence type="predicted"/>